<reference evidence="3 4" key="1">
    <citation type="submission" date="2016-03" db="EMBL/GenBank/DDBJ databases">
        <authorList>
            <person name="Ploux O."/>
        </authorList>
    </citation>
    <scope>NUCLEOTIDE SEQUENCE [LARGE SCALE GENOMIC DNA]</scope>
    <source>
        <strain evidence="3 4">UAMH 11012</strain>
    </source>
</reference>
<keyword evidence="1" id="KW-0472">Membrane</keyword>
<dbReference type="Proteomes" id="UP000184330">
    <property type="component" value="Unassembled WGS sequence"/>
</dbReference>
<gene>
    <name evidence="3" type="ORF">PAC_08772</name>
</gene>
<proteinExistence type="predicted"/>
<evidence type="ECO:0000256" key="1">
    <source>
        <dbReference type="SAM" id="Phobius"/>
    </source>
</evidence>
<protein>
    <recommendedName>
        <fullName evidence="2">DUF7703 domain-containing protein</fullName>
    </recommendedName>
</protein>
<sequence>MSDHGLTGGVSVDLPVLTVMVAFSTIALYNVLELNVIIFATFKRRKGLYFWSFIVATWGIVPHTVGFIFKFFDVTSVWWAPLMLVSPGWFAMVSGQSLVLYSRLHLVVRSGERIRWVLYLIIFNAIVVGIPDMILAFLTNRPGAPASIVNAFSIFDKTQVTIYFVQESIISALYIYETVRLLGPGQGIAQNPYRKLLRHLILINILVLVFDATLLGTEYSGNFEIQTTYKPAIYSVKLKIEFSVLNRLVSIVKNKEFASLSNPSHNTNSLPLHDFTNTAHYTTAHNGSMGDSIKDDEQPRVMTTELVSGPTDWNDQAMRGGRIGETRDAEREIRVSESQVQLAAEYQRH</sequence>
<name>A0A1L7X1J4_9HELO</name>
<feature type="transmembrane region" description="Helical" evidence="1">
    <location>
        <begin position="78"/>
        <end position="104"/>
    </location>
</feature>
<dbReference type="EMBL" id="FJOG01000012">
    <property type="protein sequence ID" value="CZR58880.1"/>
    <property type="molecule type" value="Genomic_DNA"/>
</dbReference>
<evidence type="ECO:0000313" key="3">
    <source>
        <dbReference type="EMBL" id="CZR58880.1"/>
    </source>
</evidence>
<accession>A0A1L7X1J4</accession>
<dbReference type="OrthoDB" id="405906at2759"/>
<evidence type="ECO:0000259" key="2">
    <source>
        <dbReference type="Pfam" id="PF24802"/>
    </source>
</evidence>
<dbReference type="InterPro" id="IPR056120">
    <property type="entry name" value="DUF7703"/>
</dbReference>
<feature type="domain" description="DUF7703" evidence="2">
    <location>
        <begin position="7"/>
        <end position="253"/>
    </location>
</feature>
<feature type="transmembrane region" description="Helical" evidence="1">
    <location>
        <begin position="20"/>
        <end position="42"/>
    </location>
</feature>
<keyword evidence="1" id="KW-0812">Transmembrane</keyword>
<keyword evidence="4" id="KW-1185">Reference proteome</keyword>
<feature type="transmembrane region" description="Helical" evidence="1">
    <location>
        <begin position="116"/>
        <end position="138"/>
    </location>
</feature>
<dbReference type="PANTHER" id="PTHR37013">
    <property type="entry name" value="INTEGRAL MEMBRANE PROTEIN (AFU_ORTHOLOGUE AFUA_1G05950)-RELATED"/>
    <property type="match status" value="1"/>
</dbReference>
<dbReference type="PANTHER" id="PTHR37013:SF4">
    <property type="entry name" value="INTEGRAL MEMBRANE PROTEIN"/>
    <property type="match status" value="1"/>
</dbReference>
<organism evidence="3 4">
    <name type="scientific">Phialocephala subalpina</name>
    <dbReference type="NCBI Taxonomy" id="576137"/>
    <lineage>
        <taxon>Eukaryota</taxon>
        <taxon>Fungi</taxon>
        <taxon>Dikarya</taxon>
        <taxon>Ascomycota</taxon>
        <taxon>Pezizomycotina</taxon>
        <taxon>Leotiomycetes</taxon>
        <taxon>Helotiales</taxon>
        <taxon>Mollisiaceae</taxon>
        <taxon>Phialocephala</taxon>
        <taxon>Phialocephala fortinii species complex</taxon>
    </lineage>
</organism>
<feature type="transmembrane region" description="Helical" evidence="1">
    <location>
        <begin position="49"/>
        <end position="72"/>
    </location>
</feature>
<dbReference type="Pfam" id="PF24802">
    <property type="entry name" value="DUF7703"/>
    <property type="match status" value="1"/>
</dbReference>
<dbReference type="AlphaFoldDB" id="A0A1L7X1J4"/>
<evidence type="ECO:0000313" key="4">
    <source>
        <dbReference type="Proteomes" id="UP000184330"/>
    </source>
</evidence>
<keyword evidence="1" id="KW-1133">Transmembrane helix</keyword>